<dbReference type="Proteomes" id="UP001500449">
    <property type="component" value="Unassembled WGS sequence"/>
</dbReference>
<sequence>MPSDALREQAPGERSGAVRVALRAFDLERFWPSRRSHAYDEGCR</sequence>
<reference evidence="1 2" key="1">
    <citation type="journal article" date="2019" name="Int. J. Syst. Evol. Microbiol.">
        <title>The Global Catalogue of Microorganisms (GCM) 10K type strain sequencing project: providing services to taxonomists for standard genome sequencing and annotation.</title>
        <authorList>
            <consortium name="The Broad Institute Genomics Platform"/>
            <consortium name="The Broad Institute Genome Sequencing Center for Infectious Disease"/>
            <person name="Wu L."/>
            <person name="Ma J."/>
        </authorList>
    </citation>
    <scope>NUCLEOTIDE SEQUENCE [LARGE SCALE GENOMIC DNA]</scope>
    <source>
        <strain evidence="1 2">JCM 16009</strain>
    </source>
</reference>
<proteinExistence type="predicted"/>
<comment type="caution">
    <text evidence="1">The sequence shown here is derived from an EMBL/GenBank/DDBJ whole genome shotgun (WGS) entry which is preliminary data.</text>
</comment>
<dbReference type="EMBL" id="BAAAQK010000018">
    <property type="protein sequence ID" value="GAA1863744.1"/>
    <property type="molecule type" value="Genomic_DNA"/>
</dbReference>
<evidence type="ECO:0000313" key="2">
    <source>
        <dbReference type="Proteomes" id="UP001500449"/>
    </source>
</evidence>
<protein>
    <submittedName>
        <fullName evidence="1">Uncharacterized protein</fullName>
    </submittedName>
</protein>
<gene>
    <name evidence="1" type="ORF">GCM10009836_50110</name>
</gene>
<dbReference type="RefSeq" id="WP_344421754.1">
    <property type="nucleotide sequence ID" value="NZ_BAAAQK010000018.1"/>
</dbReference>
<accession>A0ABN2NGX3</accession>
<name>A0ABN2NGX3_9PSEU</name>
<organism evidence="1 2">
    <name type="scientific">Pseudonocardia ailaonensis</name>
    <dbReference type="NCBI Taxonomy" id="367279"/>
    <lineage>
        <taxon>Bacteria</taxon>
        <taxon>Bacillati</taxon>
        <taxon>Actinomycetota</taxon>
        <taxon>Actinomycetes</taxon>
        <taxon>Pseudonocardiales</taxon>
        <taxon>Pseudonocardiaceae</taxon>
        <taxon>Pseudonocardia</taxon>
    </lineage>
</organism>
<keyword evidence="2" id="KW-1185">Reference proteome</keyword>
<evidence type="ECO:0000313" key="1">
    <source>
        <dbReference type="EMBL" id="GAA1863744.1"/>
    </source>
</evidence>